<evidence type="ECO:0008006" key="4">
    <source>
        <dbReference type="Google" id="ProtNLM"/>
    </source>
</evidence>
<evidence type="ECO:0000313" key="2">
    <source>
        <dbReference type="EMBL" id="CAG9184330.1"/>
    </source>
</evidence>
<protein>
    <recommendedName>
        <fullName evidence="4">Lipoprotein</fullName>
    </recommendedName>
</protein>
<evidence type="ECO:0000256" key="1">
    <source>
        <dbReference type="SAM" id="SignalP"/>
    </source>
</evidence>
<sequence>MSAKHNKTDKKMGQLHTIATRALPALAAATLAACGSWAPKAMPENPNDPAQALYNARKAMYACLDAKASDCSTERARVIEATRVAEDADIRRVRQLGGSSFKVGGM</sequence>
<gene>
    <name evidence="2" type="ORF">LMG21510_05070</name>
</gene>
<keyword evidence="1" id="KW-0732">Signal</keyword>
<accession>A0ABN7ZJ94</accession>
<feature type="chain" id="PRO_5046613488" description="Lipoprotein" evidence="1">
    <location>
        <begin position="28"/>
        <end position="106"/>
    </location>
</feature>
<name>A0ABN7ZJ94_9BURK</name>
<proteinExistence type="predicted"/>
<organism evidence="2 3">
    <name type="scientific">Cupriavidus respiraculi</name>
    <dbReference type="NCBI Taxonomy" id="195930"/>
    <lineage>
        <taxon>Bacteria</taxon>
        <taxon>Pseudomonadati</taxon>
        <taxon>Pseudomonadota</taxon>
        <taxon>Betaproteobacteria</taxon>
        <taxon>Burkholderiales</taxon>
        <taxon>Burkholderiaceae</taxon>
        <taxon>Cupriavidus</taxon>
    </lineage>
</organism>
<evidence type="ECO:0000313" key="3">
    <source>
        <dbReference type="Proteomes" id="UP000721236"/>
    </source>
</evidence>
<keyword evidence="3" id="KW-1185">Reference proteome</keyword>
<dbReference type="RefSeq" id="WP_224044617.1">
    <property type="nucleotide sequence ID" value="NZ_CAJZAH010000011.1"/>
</dbReference>
<feature type="signal peptide" evidence="1">
    <location>
        <begin position="1"/>
        <end position="27"/>
    </location>
</feature>
<dbReference type="Proteomes" id="UP000721236">
    <property type="component" value="Unassembled WGS sequence"/>
</dbReference>
<dbReference type="EMBL" id="CAJZAH010000011">
    <property type="protein sequence ID" value="CAG9184330.1"/>
    <property type="molecule type" value="Genomic_DNA"/>
</dbReference>
<comment type="caution">
    <text evidence="2">The sequence shown here is derived from an EMBL/GenBank/DDBJ whole genome shotgun (WGS) entry which is preliminary data.</text>
</comment>
<dbReference type="PROSITE" id="PS51257">
    <property type="entry name" value="PROKAR_LIPOPROTEIN"/>
    <property type="match status" value="1"/>
</dbReference>
<reference evidence="2 3" key="1">
    <citation type="submission" date="2021-08" db="EMBL/GenBank/DDBJ databases">
        <authorList>
            <person name="Peeters C."/>
        </authorList>
    </citation>
    <scope>NUCLEOTIDE SEQUENCE [LARGE SCALE GENOMIC DNA]</scope>
    <source>
        <strain evidence="2 3">LMG 21510</strain>
    </source>
</reference>